<dbReference type="GO" id="GO:0019068">
    <property type="term" value="P:virion assembly"/>
    <property type="evidence" value="ECO:0007669"/>
    <property type="project" value="InterPro"/>
</dbReference>
<dbReference type="EMBL" id="MWML01000988">
    <property type="protein sequence ID" value="TCG00670.1"/>
    <property type="molecule type" value="Genomic_DNA"/>
</dbReference>
<keyword evidence="2" id="KW-1185">Reference proteome</keyword>
<reference evidence="1 2" key="1">
    <citation type="submission" date="2017-02" db="EMBL/GenBank/DDBJ databases">
        <title>Paraburkholderia sophoroidis sp. nov. and Paraburkholderia steynii sp. nov. rhizobial symbionts of the fynbos legume Hypocalyptus sophoroides.</title>
        <authorList>
            <person name="Steenkamp E.T."/>
            <person name="Beukes C.W."/>
            <person name="Van Zyl E."/>
            <person name="Avontuur J."/>
            <person name="Chan W.Y."/>
            <person name="Hassen A."/>
            <person name="Palmer M."/>
            <person name="Mthombeni L."/>
            <person name="Phalane F."/>
            <person name="Sereme K."/>
            <person name="Venter S.N."/>
        </authorList>
    </citation>
    <scope>NUCLEOTIDE SEQUENCE [LARGE SCALE GENOMIC DNA]</scope>
    <source>
        <strain evidence="1 2">HC1.1ba</strain>
    </source>
</reference>
<sequence>SSRMKCSARSAAALGVSAEQITQDWSRTNYSSARAAMLESWKTLSRRSADFKVGTATPIYACWLQEAMEGGQLDDVLPRNAPDYIEAATEYSRLRLARCWTGIRGRHQGGRRRGDAHGWWPFDASR</sequence>
<evidence type="ECO:0000313" key="2">
    <source>
        <dbReference type="Proteomes" id="UP000294200"/>
    </source>
</evidence>
<evidence type="ECO:0000313" key="1">
    <source>
        <dbReference type="EMBL" id="TCG00670.1"/>
    </source>
</evidence>
<dbReference type="InterPro" id="IPR006429">
    <property type="entry name" value="Phage_lambda_portal"/>
</dbReference>
<gene>
    <name evidence="1" type="ORF">BZM27_54645</name>
</gene>
<feature type="non-terminal residue" evidence="1">
    <location>
        <position position="1"/>
    </location>
</feature>
<protein>
    <submittedName>
        <fullName evidence="1">Uncharacterized protein</fullName>
    </submittedName>
</protein>
<name>A0A4R0X0K3_9BURK</name>
<dbReference type="GO" id="GO:0005198">
    <property type="term" value="F:structural molecule activity"/>
    <property type="evidence" value="ECO:0007669"/>
    <property type="project" value="InterPro"/>
</dbReference>
<accession>A0A4R0X0K3</accession>
<dbReference type="Pfam" id="PF05136">
    <property type="entry name" value="Phage_portal_2"/>
    <property type="match status" value="1"/>
</dbReference>
<proteinExistence type="predicted"/>
<dbReference type="Proteomes" id="UP000294200">
    <property type="component" value="Unassembled WGS sequence"/>
</dbReference>
<dbReference type="AlphaFoldDB" id="A0A4R0X0K3"/>
<organism evidence="1 2">
    <name type="scientific">Paraburkholderia steynii</name>
    <dbReference type="NCBI Taxonomy" id="1245441"/>
    <lineage>
        <taxon>Bacteria</taxon>
        <taxon>Pseudomonadati</taxon>
        <taxon>Pseudomonadota</taxon>
        <taxon>Betaproteobacteria</taxon>
        <taxon>Burkholderiales</taxon>
        <taxon>Burkholderiaceae</taxon>
        <taxon>Paraburkholderia</taxon>
    </lineage>
</organism>
<comment type="caution">
    <text evidence="1">The sequence shown here is derived from an EMBL/GenBank/DDBJ whole genome shotgun (WGS) entry which is preliminary data.</text>
</comment>